<keyword evidence="3 6" id="KW-0812">Transmembrane</keyword>
<evidence type="ECO:0000256" key="6">
    <source>
        <dbReference type="SAM" id="Phobius"/>
    </source>
</evidence>
<feature type="transmembrane region" description="Helical" evidence="6">
    <location>
        <begin position="53"/>
        <end position="71"/>
    </location>
</feature>
<evidence type="ECO:0000256" key="5">
    <source>
        <dbReference type="ARBA" id="ARBA00023136"/>
    </source>
</evidence>
<accession>A0ABR8UXJ4</accession>
<feature type="transmembrane region" description="Helical" evidence="6">
    <location>
        <begin position="20"/>
        <end position="38"/>
    </location>
</feature>
<keyword evidence="4 6" id="KW-1133">Transmembrane helix</keyword>
<evidence type="ECO:0000313" key="8">
    <source>
        <dbReference type="EMBL" id="MBD7997229.1"/>
    </source>
</evidence>
<evidence type="ECO:0000256" key="4">
    <source>
        <dbReference type="ARBA" id="ARBA00022989"/>
    </source>
</evidence>
<dbReference type="Proteomes" id="UP000633601">
    <property type="component" value="Unassembled WGS sequence"/>
</dbReference>
<keyword evidence="9" id="KW-1185">Reference proteome</keyword>
<keyword evidence="5 6" id="KW-0472">Membrane</keyword>
<dbReference type="Pfam" id="PF13396">
    <property type="entry name" value="PLDc_N"/>
    <property type="match status" value="1"/>
</dbReference>
<dbReference type="RefSeq" id="WP_191788959.1">
    <property type="nucleotide sequence ID" value="NZ_JACSQE010000001.1"/>
</dbReference>
<dbReference type="InterPro" id="IPR027379">
    <property type="entry name" value="CLS_N"/>
</dbReference>
<protein>
    <submittedName>
        <fullName evidence="8">PLDc N-terminal domain-containing protein</fullName>
    </submittedName>
</protein>
<evidence type="ECO:0000256" key="3">
    <source>
        <dbReference type="ARBA" id="ARBA00022692"/>
    </source>
</evidence>
<feature type="domain" description="Cardiolipin synthase N-terminal" evidence="7">
    <location>
        <begin position="32"/>
        <end position="74"/>
    </location>
</feature>
<proteinExistence type="predicted"/>
<organism evidence="8 9">
    <name type="scientific">Oerskovia gallyi</name>
    <dbReference type="NCBI Taxonomy" id="2762226"/>
    <lineage>
        <taxon>Bacteria</taxon>
        <taxon>Bacillati</taxon>
        <taxon>Actinomycetota</taxon>
        <taxon>Actinomycetes</taxon>
        <taxon>Micrococcales</taxon>
        <taxon>Cellulomonadaceae</taxon>
        <taxon>Oerskovia</taxon>
    </lineage>
</organism>
<evidence type="ECO:0000259" key="7">
    <source>
        <dbReference type="Pfam" id="PF13396"/>
    </source>
</evidence>
<comment type="caution">
    <text evidence="8">The sequence shown here is derived from an EMBL/GenBank/DDBJ whole genome shotgun (WGS) entry which is preliminary data.</text>
</comment>
<name>A0ABR8UXJ4_9CELL</name>
<dbReference type="EMBL" id="JACSQE010000001">
    <property type="protein sequence ID" value="MBD7997229.1"/>
    <property type="molecule type" value="Genomic_DNA"/>
</dbReference>
<keyword evidence="2" id="KW-1003">Cell membrane</keyword>
<evidence type="ECO:0000256" key="1">
    <source>
        <dbReference type="ARBA" id="ARBA00004651"/>
    </source>
</evidence>
<evidence type="ECO:0000313" key="9">
    <source>
        <dbReference type="Proteomes" id="UP000633601"/>
    </source>
</evidence>
<reference evidence="8 9" key="1">
    <citation type="submission" date="2020-08" db="EMBL/GenBank/DDBJ databases">
        <title>A Genomic Blueprint of the Chicken Gut Microbiome.</title>
        <authorList>
            <person name="Gilroy R."/>
            <person name="Ravi A."/>
            <person name="Getino M."/>
            <person name="Pursley I."/>
            <person name="Horton D.L."/>
            <person name="Alikhan N.-F."/>
            <person name="Baker D."/>
            <person name="Gharbi K."/>
            <person name="Hall N."/>
            <person name="Watson M."/>
            <person name="Adriaenssens E.M."/>
            <person name="Foster-Nyarko E."/>
            <person name="Jarju S."/>
            <person name="Secka A."/>
            <person name="Antonio M."/>
            <person name="Oren A."/>
            <person name="Chaudhuri R."/>
            <person name="La Ragione R.M."/>
            <person name="Hildebrand F."/>
            <person name="Pallen M.J."/>
        </authorList>
    </citation>
    <scope>NUCLEOTIDE SEQUENCE [LARGE SCALE GENOMIC DNA]</scope>
    <source>
        <strain evidence="8 9">Sa2CUA8</strain>
    </source>
</reference>
<comment type="subcellular location">
    <subcellularLocation>
        <location evidence="1">Cell membrane</location>
        <topology evidence="1">Multi-pass membrane protein</topology>
    </subcellularLocation>
</comment>
<evidence type="ECO:0000256" key="2">
    <source>
        <dbReference type="ARBA" id="ARBA00022475"/>
    </source>
</evidence>
<gene>
    <name evidence="8" type="ORF">H9640_01495</name>
</gene>
<sequence>MAHKKAHKKSWSEFSGGKKVVMVVLSLVQITLTVAGYRDLARRPADEVEGPKIAWGVAMLANWVGPIAYFAKGRKGLGLNA</sequence>